<sequence>MSKNREAYSMGTRGYARRQVKSWPPCFRLSTVASKNDPIFQSTSMETFVSECGLGLMNGRELKGSNKKTLDFVGKRGCEGFLPCGLPGQVCSSTSGNSVEDCSLVSGVESIPDVGIPSVAGNGCSKDLEFSPLEGFLVEGLSPSKMVKETKRETCDRRFVASVWSGRTKEWAAFLACGTSRGVVIIWDSFYGPKNSNLRKDLWVELQELFGLTYPKWCVGGDIDVIRRISEKWVVLGEPQA</sequence>
<reference evidence="1 2" key="1">
    <citation type="journal article" date="2018" name="PLoS Genet.">
        <title>Population sequencing reveals clonal diversity and ancestral inbreeding in the grapevine cultivar Chardonnay.</title>
        <authorList>
            <person name="Roach M.J."/>
            <person name="Johnson D.L."/>
            <person name="Bohlmann J."/>
            <person name="van Vuuren H.J."/>
            <person name="Jones S.J."/>
            <person name="Pretorius I.S."/>
            <person name="Schmidt S.A."/>
            <person name="Borneman A.R."/>
        </authorList>
    </citation>
    <scope>NUCLEOTIDE SEQUENCE [LARGE SCALE GENOMIC DNA]</scope>
    <source>
        <strain evidence="2">cv. Chardonnay</strain>
        <tissue evidence="1">Leaf</tissue>
    </source>
</reference>
<dbReference type="EMBL" id="QGNW01000722">
    <property type="protein sequence ID" value="RVW64376.1"/>
    <property type="molecule type" value="Genomic_DNA"/>
</dbReference>
<name>A0A438FWN7_VITVI</name>
<protein>
    <submittedName>
        <fullName evidence="1">Uncharacterized protein</fullName>
    </submittedName>
</protein>
<gene>
    <name evidence="1" type="ORF">CK203_047040</name>
</gene>
<comment type="caution">
    <text evidence="1">The sequence shown here is derived from an EMBL/GenBank/DDBJ whole genome shotgun (WGS) entry which is preliminary data.</text>
</comment>
<dbReference type="AlphaFoldDB" id="A0A438FWN7"/>
<accession>A0A438FWN7</accession>
<organism evidence="1 2">
    <name type="scientific">Vitis vinifera</name>
    <name type="common">Grape</name>
    <dbReference type="NCBI Taxonomy" id="29760"/>
    <lineage>
        <taxon>Eukaryota</taxon>
        <taxon>Viridiplantae</taxon>
        <taxon>Streptophyta</taxon>
        <taxon>Embryophyta</taxon>
        <taxon>Tracheophyta</taxon>
        <taxon>Spermatophyta</taxon>
        <taxon>Magnoliopsida</taxon>
        <taxon>eudicotyledons</taxon>
        <taxon>Gunneridae</taxon>
        <taxon>Pentapetalae</taxon>
        <taxon>rosids</taxon>
        <taxon>Vitales</taxon>
        <taxon>Vitaceae</taxon>
        <taxon>Viteae</taxon>
        <taxon>Vitis</taxon>
    </lineage>
</organism>
<evidence type="ECO:0000313" key="1">
    <source>
        <dbReference type="EMBL" id="RVW64376.1"/>
    </source>
</evidence>
<evidence type="ECO:0000313" key="2">
    <source>
        <dbReference type="Proteomes" id="UP000288805"/>
    </source>
</evidence>
<dbReference type="Proteomes" id="UP000288805">
    <property type="component" value="Unassembled WGS sequence"/>
</dbReference>
<proteinExistence type="predicted"/>